<organism evidence="1">
    <name type="scientific">Zea mays</name>
    <name type="common">Maize</name>
    <dbReference type="NCBI Taxonomy" id="4577"/>
    <lineage>
        <taxon>Eukaryota</taxon>
        <taxon>Viridiplantae</taxon>
        <taxon>Streptophyta</taxon>
        <taxon>Embryophyta</taxon>
        <taxon>Tracheophyta</taxon>
        <taxon>Spermatophyta</taxon>
        <taxon>Magnoliopsida</taxon>
        <taxon>Liliopsida</taxon>
        <taxon>Poales</taxon>
        <taxon>Poaceae</taxon>
        <taxon>PACMAD clade</taxon>
        <taxon>Panicoideae</taxon>
        <taxon>Andropogonodae</taxon>
        <taxon>Andropogoneae</taxon>
        <taxon>Tripsacinae</taxon>
        <taxon>Zea</taxon>
    </lineage>
</organism>
<dbReference type="AlphaFoldDB" id="A0A1D6Q4K5"/>
<name>A0A1D6Q4K5_MAIZE</name>
<evidence type="ECO:0000313" key="1">
    <source>
        <dbReference type="EMBL" id="AQK53489.1"/>
    </source>
</evidence>
<gene>
    <name evidence="1" type="ORF">ZEAMMB73_Zm00001d051036</name>
</gene>
<dbReference type="EMBL" id="CM000780">
    <property type="protein sequence ID" value="AQK53489.1"/>
    <property type="molecule type" value="Genomic_DNA"/>
</dbReference>
<proteinExistence type="predicted"/>
<protein>
    <submittedName>
        <fullName evidence="1">Uncharacterized protein</fullName>
    </submittedName>
</protein>
<reference evidence="1" key="1">
    <citation type="submission" date="2015-12" db="EMBL/GenBank/DDBJ databases">
        <title>Update maize B73 reference genome by single molecule sequencing technologies.</title>
        <authorList>
            <consortium name="Maize Genome Sequencing Project"/>
            <person name="Ware D."/>
        </authorList>
    </citation>
    <scope>NUCLEOTIDE SEQUENCE</scope>
    <source>
        <tissue evidence="1">Seedling</tissue>
    </source>
</reference>
<dbReference type="InParanoid" id="A0A1D6Q4K5"/>
<accession>A0A1D6Q4K5</accession>
<sequence length="74" mass="7937">MAPVPGHGRAPLCPMIFSMAPRGQHAVDGRRAFAVLRSPVRDALDVAAEPRAMHVLVKPLNRGRMCNPNPSLTG</sequence>
<dbReference type="PaxDb" id="4577-GRMZM2G144674_P01"/>